<keyword evidence="7" id="KW-1185">Reference proteome</keyword>
<sequence length="180" mass="19394">MPAQRPRRADARRNHDAVLAAARKLFAERGVDAPLDDVARLAGVGNATMYRHFPTRQDLIIAVYADEVTELCEGGEALLAADSPADALHEWLGAFVEHVAGKRDLALALPKDGSALFGEWHEKMLATASALLIRAQDAGEVRADLTVRELMTLANAIALTGTGQSARLLDLLRYGTVGER</sequence>
<protein>
    <submittedName>
        <fullName evidence="6">TetR/AcrR family transcriptional regulator</fullName>
    </submittedName>
</protein>
<dbReference type="Proteomes" id="UP001597097">
    <property type="component" value="Unassembled WGS sequence"/>
</dbReference>
<proteinExistence type="predicted"/>
<accession>A0ABW4GHR9</accession>
<evidence type="ECO:0000256" key="3">
    <source>
        <dbReference type="ARBA" id="ARBA00023163"/>
    </source>
</evidence>
<keyword evidence="3" id="KW-0804">Transcription</keyword>
<evidence type="ECO:0000256" key="4">
    <source>
        <dbReference type="PROSITE-ProRule" id="PRU00335"/>
    </source>
</evidence>
<dbReference type="InterPro" id="IPR001647">
    <property type="entry name" value="HTH_TetR"/>
</dbReference>
<evidence type="ECO:0000259" key="5">
    <source>
        <dbReference type="PROSITE" id="PS50977"/>
    </source>
</evidence>
<dbReference type="EMBL" id="JBHUCM010000031">
    <property type="protein sequence ID" value="MFD1541974.1"/>
    <property type="molecule type" value="Genomic_DNA"/>
</dbReference>
<organism evidence="6 7">
    <name type="scientific">Nonomuraea guangzhouensis</name>
    <dbReference type="NCBI Taxonomy" id="1291555"/>
    <lineage>
        <taxon>Bacteria</taxon>
        <taxon>Bacillati</taxon>
        <taxon>Actinomycetota</taxon>
        <taxon>Actinomycetes</taxon>
        <taxon>Streptosporangiales</taxon>
        <taxon>Streptosporangiaceae</taxon>
        <taxon>Nonomuraea</taxon>
    </lineage>
</organism>
<feature type="DNA-binding region" description="H-T-H motif" evidence="4">
    <location>
        <begin position="34"/>
        <end position="53"/>
    </location>
</feature>
<dbReference type="InterPro" id="IPR050109">
    <property type="entry name" value="HTH-type_TetR-like_transc_reg"/>
</dbReference>
<dbReference type="Pfam" id="PF21597">
    <property type="entry name" value="TetR_C_43"/>
    <property type="match status" value="1"/>
</dbReference>
<dbReference type="RefSeq" id="WP_219535449.1">
    <property type="nucleotide sequence ID" value="NZ_JAHKRM010000026.1"/>
</dbReference>
<comment type="caution">
    <text evidence="6">The sequence shown here is derived from an EMBL/GenBank/DDBJ whole genome shotgun (WGS) entry which is preliminary data.</text>
</comment>
<evidence type="ECO:0000256" key="1">
    <source>
        <dbReference type="ARBA" id="ARBA00023015"/>
    </source>
</evidence>
<dbReference type="PANTHER" id="PTHR30055:SF234">
    <property type="entry name" value="HTH-TYPE TRANSCRIPTIONAL REGULATOR BETI"/>
    <property type="match status" value="1"/>
</dbReference>
<name>A0ABW4GHR9_9ACTN</name>
<gene>
    <name evidence="6" type="ORF">ACFSJ0_33335</name>
</gene>
<reference evidence="7" key="1">
    <citation type="journal article" date="2019" name="Int. J. Syst. Evol. Microbiol.">
        <title>The Global Catalogue of Microorganisms (GCM) 10K type strain sequencing project: providing services to taxonomists for standard genome sequencing and annotation.</title>
        <authorList>
            <consortium name="The Broad Institute Genomics Platform"/>
            <consortium name="The Broad Institute Genome Sequencing Center for Infectious Disease"/>
            <person name="Wu L."/>
            <person name="Ma J."/>
        </authorList>
    </citation>
    <scope>NUCLEOTIDE SEQUENCE [LARGE SCALE GENOMIC DNA]</scope>
    <source>
        <strain evidence="7">CGMCC 1.15399</strain>
    </source>
</reference>
<keyword evidence="1" id="KW-0805">Transcription regulation</keyword>
<dbReference type="Pfam" id="PF00440">
    <property type="entry name" value="TetR_N"/>
    <property type="match status" value="1"/>
</dbReference>
<keyword evidence="2 4" id="KW-0238">DNA-binding</keyword>
<evidence type="ECO:0000256" key="2">
    <source>
        <dbReference type="ARBA" id="ARBA00023125"/>
    </source>
</evidence>
<dbReference type="InterPro" id="IPR049445">
    <property type="entry name" value="TetR_SbtR-like_C"/>
</dbReference>
<feature type="domain" description="HTH tetR-type" evidence="5">
    <location>
        <begin position="12"/>
        <end position="71"/>
    </location>
</feature>
<evidence type="ECO:0000313" key="6">
    <source>
        <dbReference type="EMBL" id="MFD1541974.1"/>
    </source>
</evidence>
<evidence type="ECO:0000313" key="7">
    <source>
        <dbReference type="Proteomes" id="UP001597097"/>
    </source>
</evidence>
<dbReference type="PROSITE" id="PS50977">
    <property type="entry name" value="HTH_TETR_2"/>
    <property type="match status" value="1"/>
</dbReference>
<dbReference type="PANTHER" id="PTHR30055">
    <property type="entry name" value="HTH-TYPE TRANSCRIPTIONAL REGULATOR RUTR"/>
    <property type="match status" value="1"/>
</dbReference>